<proteinExistence type="predicted"/>
<organism evidence="1 2">
    <name type="scientific">Brumimicrobium salinarum</name>
    <dbReference type="NCBI Taxonomy" id="2058658"/>
    <lineage>
        <taxon>Bacteria</taxon>
        <taxon>Pseudomonadati</taxon>
        <taxon>Bacteroidota</taxon>
        <taxon>Flavobacteriia</taxon>
        <taxon>Flavobacteriales</taxon>
        <taxon>Crocinitomicaceae</taxon>
        <taxon>Brumimicrobium</taxon>
    </lineage>
</organism>
<accession>A0A2I0QZC5</accession>
<evidence type="ECO:0000313" key="2">
    <source>
        <dbReference type="Proteomes" id="UP000236654"/>
    </source>
</evidence>
<comment type="caution">
    <text evidence="1">The sequence shown here is derived from an EMBL/GenBank/DDBJ whole genome shotgun (WGS) entry which is preliminary data.</text>
</comment>
<gene>
    <name evidence="1" type="ORF">CW751_13670</name>
</gene>
<dbReference type="InterPro" id="IPR046239">
    <property type="entry name" value="DUF6272"/>
</dbReference>
<name>A0A2I0QZC5_9FLAO</name>
<keyword evidence="2" id="KW-1185">Reference proteome</keyword>
<dbReference type="Pfam" id="PF19788">
    <property type="entry name" value="DUF6272"/>
    <property type="match status" value="1"/>
</dbReference>
<protein>
    <recommendedName>
        <fullName evidence="3">Histidine kinase/HSP90-like ATPase domain-containing protein</fullName>
    </recommendedName>
</protein>
<sequence length="168" mass="19424">MVINNQYLSVFSDRYTQIYRESCIIKHEEITNILNDVKSSLDIDFVTKKRIYSIVNELLENTMLHSDHSESEVELVILKTDDCYRIITINTISVDERHNLLSYSTNINSLSIQELKNQYKEKLLNGEINDKGTIGVGMELIRLQSNNKILISTDDNSNVIIDVRLDKL</sequence>
<dbReference type="EMBL" id="PJNI01000020">
    <property type="protein sequence ID" value="PKR79683.1"/>
    <property type="molecule type" value="Genomic_DNA"/>
</dbReference>
<dbReference type="RefSeq" id="WP_101335594.1">
    <property type="nucleotide sequence ID" value="NZ_PJNI01000020.1"/>
</dbReference>
<reference evidence="1 2" key="1">
    <citation type="submission" date="2017-12" db="EMBL/GenBank/DDBJ databases">
        <title>The draft genome sequence of Brumimicrobium saltpan LHR20.</title>
        <authorList>
            <person name="Do Z.-J."/>
            <person name="Luo H.-R."/>
        </authorList>
    </citation>
    <scope>NUCLEOTIDE SEQUENCE [LARGE SCALE GENOMIC DNA]</scope>
    <source>
        <strain evidence="1 2">LHR20</strain>
    </source>
</reference>
<evidence type="ECO:0008006" key="3">
    <source>
        <dbReference type="Google" id="ProtNLM"/>
    </source>
</evidence>
<dbReference type="Proteomes" id="UP000236654">
    <property type="component" value="Unassembled WGS sequence"/>
</dbReference>
<dbReference type="AlphaFoldDB" id="A0A2I0QZC5"/>
<evidence type="ECO:0000313" key="1">
    <source>
        <dbReference type="EMBL" id="PKR79683.1"/>
    </source>
</evidence>